<evidence type="ECO:0000259" key="4">
    <source>
        <dbReference type="PROSITE" id="PS50011"/>
    </source>
</evidence>
<sequence length="347" mass="37802">MSDATLVRELAPFLLLLILIGCGYLFLFCARQGARWTTKPQQQPVSLPTTGVELKRQRTTGFDRFYHGRASLAELTMAIADSPGWIYRSMSGSWRLPEVIRESAEESDPPIRELVAAVKEAIEQESAAADNEETEGARCRSCQVPLVLSEVEPEIPAAMPRQPLVRSKTDVVCSQSSTDGHPQMPAVPRPPMVVRSQSSSDSLVAGGSHSSTISSSATSPTDLKLNPNLNLSPTDQPLRPPLNAEAPPPKPPRPSLAAFRGRSFTISKKGSLTHHVEGLTVASRPASLSQLRRVRKLGEGAGGRVYEVADEASGRTFAIKECRVIDEEAKRHQALRELKVSRYANVH</sequence>
<dbReference type="PROSITE" id="PS50011">
    <property type="entry name" value="PROTEIN_KINASE_DOM"/>
    <property type="match status" value="1"/>
</dbReference>
<feature type="compositionally biased region" description="Low complexity" evidence="2">
    <location>
        <begin position="208"/>
        <end position="221"/>
    </location>
</feature>
<protein>
    <recommendedName>
        <fullName evidence="4">Protein kinase domain-containing protein</fullName>
    </recommendedName>
</protein>
<gene>
    <name evidence="5" type="ORF">CBRE1094_LOCUS33373</name>
</gene>
<dbReference type="InterPro" id="IPR011009">
    <property type="entry name" value="Kinase-like_dom_sf"/>
</dbReference>
<dbReference type="GO" id="GO:0005524">
    <property type="term" value="F:ATP binding"/>
    <property type="evidence" value="ECO:0007669"/>
    <property type="project" value="UniProtKB-UniRule"/>
</dbReference>
<dbReference type="PROSITE" id="PS00107">
    <property type="entry name" value="PROTEIN_KINASE_ATP"/>
    <property type="match status" value="1"/>
</dbReference>
<dbReference type="AlphaFoldDB" id="A0A7S2IEK9"/>
<keyword evidence="3" id="KW-1133">Transmembrane helix</keyword>
<dbReference type="InterPro" id="IPR000719">
    <property type="entry name" value="Prot_kinase_dom"/>
</dbReference>
<feature type="binding site" evidence="1">
    <location>
        <position position="320"/>
    </location>
    <ligand>
        <name>ATP</name>
        <dbReference type="ChEBI" id="CHEBI:30616"/>
    </ligand>
</feature>
<proteinExistence type="predicted"/>
<keyword evidence="3" id="KW-0812">Transmembrane</keyword>
<organism evidence="5">
    <name type="scientific">Haptolina brevifila</name>
    <dbReference type="NCBI Taxonomy" id="156173"/>
    <lineage>
        <taxon>Eukaryota</taxon>
        <taxon>Haptista</taxon>
        <taxon>Haptophyta</taxon>
        <taxon>Prymnesiophyceae</taxon>
        <taxon>Prymnesiales</taxon>
        <taxon>Prymnesiaceae</taxon>
        <taxon>Haptolina</taxon>
    </lineage>
</organism>
<dbReference type="GO" id="GO:0004672">
    <property type="term" value="F:protein kinase activity"/>
    <property type="evidence" value="ECO:0007669"/>
    <property type="project" value="InterPro"/>
</dbReference>
<feature type="region of interest" description="Disordered" evidence="2">
    <location>
        <begin position="158"/>
        <end position="256"/>
    </location>
</feature>
<evidence type="ECO:0000256" key="2">
    <source>
        <dbReference type="SAM" id="MobiDB-lite"/>
    </source>
</evidence>
<evidence type="ECO:0000256" key="1">
    <source>
        <dbReference type="PROSITE-ProRule" id="PRU10141"/>
    </source>
</evidence>
<dbReference type="SUPFAM" id="SSF56112">
    <property type="entry name" value="Protein kinase-like (PK-like)"/>
    <property type="match status" value="1"/>
</dbReference>
<reference evidence="5" key="1">
    <citation type="submission" date="2021-01" db="EMBL/GenBank/DDBJ databases">
        <authorList>
            <person name="Corre E."/>
            <person name="Pelletier E."/>
            <person name="Niang G."/>
            <person name="Scheremetjew M."/>
            <person name="Finn R."/>
            <person name="Kale V."/>
            <person name="Holt S."/>
            <person name="Cochrane G."/>
            <person name="Meng A."/>
            <person name="Brown T."/>
            <person name="Cohen L."/>
        </authorList>
    </citation>
    <scope>NUCLEOTIDE SEQUENCE</scope>
    <source>
        <strain evidence="5">UTEX LB 985</strain>
    </source>
</reference>
<keyword evidence="1" id="KW-0547">Nucleotide-binding</keyword>
<keyword evidence="1" id="KW-0067">ATP-binding</keyword>
<accession>A0A7S2IEK9</accession>
<feature type="domain" description="Protein kinase" evidence="4">
    <location>
        <begin position="291"/>
        <end position="347"/>
    </location>
</feature>
<evidence type="ECO:0000256" key="3">
    <source>
        <dbReference type="SAM" id="Phobius"/>
    </source>
</evidence>
<dbReference type="Gene3D" id="3.30.200.20">
    <property type="entry name" value="Phosphorylase Kinase, domain 1"/>
    <property type="match status" value="1"/>
</dbReference>
<feature type="transmembrane region" description="Helical" evidence="3">
    <location>
        <begin position="12"/>
        <end position="30"/>
    </location>
</feature>
<name>A0A7S2IEK9_9EUKA</name>
<evidence type="ECO:0000313" key="5">
    <source>
        <dbReference type="EMBL" id="CAD9516929.1"/>
    </source>
</evidence>
<dbReference type="InterPro" id="IPR017441">
    <property type="entry name" value="Protein_kinase_ATP_BS"/>
</dbReference>
<dbReference type="EMBL" id="HBGU01061374">
    <property type="protein sequence ID" value="CAD9516929.1"/>
    <property type="molecule type" value="Transcribed_RNA"/>
</dbReference>
<keyword evidence="3" id="KW-0472">Membrane</keyword>